<evidence type="ECO:0000256" key="4">
    <source>
        <dbReference type="ARBA" id="ARBA00023163"/>
    </source>
</evidence>
<keyword evidence="2" id="KW-0805">Transcription regulation</keyword>
<dbReference type="InterPro" id="IPR013325">
    <property type="entry name" value="RNA_pol_sigma_r2"/>
</dbReference>
<gene>
    <name evidence="7" type="ORF">SAMN04489844_1425</name>
</gene>
<dbReference type="Proteomes" id="UP000198742">
    <property type="component" value="Unassembled WGS sequence"/>
</dbReference>
<dbReference type="Gene3D" id="1.10.1740.10">
    <property type="match status" value="1"/>
</dbReference>
<keyword evidence="3" id="KW-0731">Sigma factor</keyword>
<sequence length="407" mass="44176">MTNSSTDDLLARTLREEAGPLVARLTRRFGDFDLAEEAVQGAVVEALTTWRRDGAPHRPGAWLQVAATRNAMDGMRLRDRQRALAHHAAPPAYDTCAGDTDDRLALLFACCHPALAPEARLALTVRAVVGLTTPQIARAFLTHESTLAQRIVRAKRKVVAAGISLTVPPRSELGDRLDDVLAVVYVMFNEGFVSSTGPTQDRDLAADAVWLAGVVATALPDEAEAWGLAALLTIQHARSRARFSDGDLVLLRDQDRSLWDHAAIAEGERMIERAASLRSPGRYQLQAAIAAVHATGASWAETDWLQISLLYDELARWDPSPVVRLNQAVARAQVVGPVDALALLDPLAGPLDGYHLIHATRAELLTAVGRDDEAATANRRALELTTNDAERRLLATRLHRRPLSDGS</sequence>
<proteinExistence type="inferred from homology"/>
<feature type="domain" description="RNA polymerase sigma factor 70 region 4 type 2" evidence="5">
    <location>
        <begin position="108"/>
        <end position="157"/>
    </location>
</feature>
<dbReference type="PANTHER" id="PTHR47756">
    <property type="entry name" value="BLL6612 PROTEIN-RELATED"/>
    <property type="match status" value="1"/>
</dbReference>
<dbReference type="EMBL" id="FNRT01000002">
    <property type="protein sequence ID" value="SEB97107.1"/>
    <property type="molecule type" value="Genomic_DNA"/>
</dbReference>
<name>A0A1H4NPE4_9ACTN</name>
<evidence type="ECO:0000256" key="3">
    <source>
        <dbReference type="ARBA" id="ARBA00023082"/>
    </source>
</evidence>
<dbReference type="InterPro" id="IPR046531">
    <property type="entry name" value="DUF6596"/>
</dbReference>
<evidence type="ECO:0000313" key="8">
    <source>
        <dbReference type="Proteomes" id="UP000198742"/>
    </source>
</evidence>
<keyword evidence="4" id="KW-0804">Transcription</keyword>
<evidence type="ECO:0000313" key="7">
    <source>
        <dbReference type="EMBL" id="SEB97107.1"/>
    </source>
</evidence>
<accession>A0A1H4NPE4</accession>
<dbReference type="SUPFAM" id="SSF88659">
    <property type="entry name" value="Sigma3 and sigma4 domains of RNA polymerase sigma factors"/>
    <property type="match status" value="1"/>
</dbReference>
<feature type="domain" description="DUF6596" evidence="6">
    <location>
        <begin position="176"/>
        <end position="275"/>
    </location>
</feature>
<dbReference type="PANTHER" id="PTHR47756:SF2">
    <property type="entry name" value="BLL6612 PROTEIN"/>
    <property type="match status" value="1"/>
</dbReference>
<dbReference type="GO" id="GO:0006352">
    <property type="term" value="P:DNA-templated transcription initiation"/>
    <property type="evidence" value="ECO:0007669"/>
    <property type="project" value="InterPro"/>
</dbReference>
<keyword evidence="8" id="KW-1185">Reference proteome</keyword>
<evidence type="ECO:0000259" key="5">
    <source>
        <dbReference type="Pfam" id="PF08281"/>
    </source>
</evidence>
<evidence type="ECO:0000256" key="2">
    <source>
        <dbReference type="ARBA" id="ARBA00023015"/>
    </source>
</evidence>
<dbReference type="SUPFAM" id="SSF88946">
    <property type="entry name" value="Sigma2 domain of RNA polymerase sigma factors"/>
    <property type="match status" value="1"/>
</dbReference>
<dbReference type="InterPro" id="IPR013324">
    <property type="entry name" value="RNA_pol_sigma_r3/r4-like"/>
</dbReference>
<dbReference type="InterPro" id="IPR013249">
    <property type="entry name" value="RNA_pol_sigma70_r4_t2"/>
</dbReference>
<comment type="similarity">
    <text evidence="1">Belongs to the sigma-70 factor family. ECF subfamily.</text>
</comment>
<dbReference type="Pfam" id="PF08281">
    <property type="entry name" value="Sigma70_r4_2"/>
    <property type="match status" value="1"/>
</dbReference>
<dbReference type="Pfam" id="PF20239">
    <property type="entry name" value="DUF6596"/>
    <property type="match status" value="1"/>
</dbReference>
<dbReference type="GO" id="GO:0003677">
    <property type="term" value="F:DNA binding"/>
    <property type="evidence" value="ECO:0007669"/>
    <property type="project" value="InterPro"/>
</dbReference>
<evidence type="ECO:0000259" key="6">
    <source>
        <dbReference type="Pfam" id="PF20239"/>
    </source>
</evidence>
<dbReference type="STRING" id="402596.SAMN04489844_1425"/>
<dbReference type="AlphaFoldDB" id="A0A1H4NPE4"/>
<organism evidence="7 8">
    <name type="scientific">Nocardioides exalbidus</name>
    <dbReference type="NCBI Taxonomy" id="402596"/>
    <lineage>
        <taxon>Bacteria</taxon>
        <taxon>Bacillati</taxon>
        <taxon>Actinomycetota</taxon>
        <taxon>Actinomycetes</taxon>
        <taxon>Propionibacteriales</taxon>
        <taxon>Nocardioidaceae</taxon>
        <taxon>Nocardioides</taxon>
    </lineage>
</organism>
<dbReference type="GO" id="GO:0016987">
    <property type="term" value="F:sigma factor activity"/>
    <property type="evidence" value="ECO:0007669"/>
    <property type="project" value="UniProtKB-KW"/>
</dbReference>
<dbReference type="RefSeq" id="WP_090968480.1">
    <property type="nucleotide sequence ID" value="NZ_FNRT01000002.1"/>
</dbReference>
<dbReference type="OrthoDB" id="9780299at2"/>
<reference evidence="8" key="1">
    <citation type="submission" date="2016-10" db="EMBL/GenBank/DDBJ databases">
        <authorList>
            <person name="Varghese N."/>
            <person name="Submissions S."/>
        </authorList>
    </citation>
    <scope>NUCLEOTIDE SEQUENCE [LARGE SCALE GENOMIC DNA]</scope>
    <source>
        <strain evidence="8">DSM 22017</strain>
    </source>
</reference>
<evidence type="ECO:0000256" key="1">
    <source>
        <dbReference type="ARBA" id="ARBA00010641"/>
    </source>
</evidence>
<protein>
    <submittedName>
        <fullName evidence="7">RNA polymerase sigma-70 factor, ECF subfamily</fullName>
    </submittedName>
</protein>